<dbReference type="InterPro" id="IPR036610">
    <property type="entry name" value="PEBP-like_sf"/>
</dbReference>
<reference evidence="1 2" key="1">
    <citation type="submission" date="2019-10" db="EMBL/GenBank/DDBJ databases">
        <title>Lysobacter alkalisoli sp. nov., isolated from saline-alkaline soil.</title>
        <authorList>
            <person name="Sun J.-Q."/>
        </authorList>
    </citation>
    <scope>NUCLEOTIDE SEQUENCE [LARGE SCALE GENOMIC DNA]</scope>
    <source>
        <strain evidence="1 2">KCTC 42381</strain>
    </source>
</reference>
<evidence type="ECO:0000313" key="2">
    <source>
        <dbReference type="Proteomes" id="UP000320431"/>
    </source>
</evidence>
<dbReference type="AlphaFoldDB" id="A0A508B4U9"/>
<dbReference type="CDD" id="cd00865">
    <property type="entry name" value="PEBP_bact_arch"/>
    <property type="match status" value="1"/>
</dbReference>
<dbReference type="RefSeq" id="WP_141481082.1">
    <property type="nucleotide sequence ID" value="NZ_VICD02000028.1"/>
</dbReference>
<dbReference type="Pfam" id="PF01161">
    <property type="entry name" value="PBP"/>
    <property type="match status" value="1"/>
</dbReference>
<dbReference type="NCBIfam" id="TIGR00481">
    <property type="entry name" value="YbhB/YbcL family Raf kinase inhibitor-like protein"/>
    <property type="match status" value="1"/>
</dbReference>
<dbReference type="EMBL" id="VICD02000028">
    <property type="protein sequence ID" value="KAB8198336.1"/>
    <property type="molecule type" value="Genomic_DNA"/>
</dbReference>
<sequence length="187" mass="19789">MLPPLRSSLLLAALPSLWLGLAPMPAAADGFTLSSPDLEADRRVDARHVYDGFGCSGGNLSPALSWRDPPSGTRSFAITVYDPDAPTGSGWWHWVVTDLPPDTRALARGASGGGLPEGAVQTRTDFGTSGYGGPCPPPGRSHRYRFTVWALKTDGLDLDAGASGAMAGFLIRQNALDHAELEVRYGR</sequence>
<name>A0A508B4U9_9GAMM</name>
<dbReference type="Gene3D" id="3.90.280.10">
    <property type="entry name" value="PEBP-like"/>
    <property type="match status" value="1"/>
</dbReference>
<dbReference type="InterPro" id="IPR008914">
    <property type="entry name" value="PEBP"/>
</dbReference>
<organism evidence="1 2">
    <name type="scientific">Marilutibacter maris</name>
    <dbReference type="NCBI Taxonomy" id="1605891"/>
    <lineage>
        <taxon>Bacteria</taxon>
        <taxon>Pseudomonadati</taxon>
        <taxon>Pseudomonadota</taxon>
        <taxon>Gammaproteobacteria</taxon>
        <taxon>Lysobacterales</taxon>
        <taxon>Lysobacteraceae</taxon>
        <taxon>Marilutibacter</taxon>
    </lineage>
</organism>
<dbReference type="PANTHER" id="PTHR30289">
    <property type="entry name" value="UNCHARACTERIZED PROTEIN YBCL-RELATED"/>
    <property type="match status" value="1"/>
</dbReference>
<dbReference type="Proteomes" id="UP000320431">
    <property type="component" value="Unassembled WGS sequence"/>
</dbReference>
<dbReference type="PANTHER" id="PTHR30289:SF1">
    <property type="entry name" value="PEBP (PHOSPHATIDYLETHANOLAMINE-BINDING PROTEIN) FAMILY PROTEIN"/>
    <property type="match status" value="1"/>
</dbReference>
<comment type="caution">
    <text evidence="1">The sequence shown here is derived from an EMBL/GenBank/DDBJ whole genome shotgun (WGS) entry which is preliminary data.</text>
</comment>
<proteinExistence type="predicted"/>
<dbReference type="SUPFAM" id="SSF49777">
    <property type="entry name" value="PEBP-like"/>
    <property type="match status" value="1"/>
</dbReference>
<evidence type="ECO:0000313" key="1">
    <source>
        <dbReference type="EMBL" id="KAB8198336.1"/>
    </source>
</evidence>
<protein>
    <submittedName>
        <fullName evidence="1">YbhB/YbcL family Raf kinase inhibitor-like protein</fullName>
    </submittedName>
</protein>
<dbReference type="InterPro" id="IPR005247">
    <property type="entry name" value="YbhB_YbcL/LppC-like"/>
</dbReference>
<accession>A0A508B4U9</accession>
<gene>
    <name evidence="1" type="ORF">FKV24_002490</name>
</gene>